<dbReference type="GO" id="GO:0016592">
    <property type="term" value="C:mediator complex"/>
    <property type="evidence" value="ECO:0007669"/>
    <property type="project" value="InterPro"/>
</dbReference>
<keyword evidence="3" id="KW-0805">Transcription regulation</keyword>
<evidence type="ECO:0000313" key="8">
    <source>
        <dbReference type="Proteomes" id="UP001445335"/>
    </source>
</evidence>
<gene>
    <name evidence="7" type="ORF">WJX81_001193</name>
</gene>
<evidence type="ECO:0000256" key="2">
    <source>
        <dbReference type="ARBA" id="ARBA00005635"/>
    </source>
</evidence>
<dbReference type="Proteomes" id="UP001445335">
    <property type="component" value="Unassembled WGS sequence"/>
</dbReference>
<keyword evidence="8" id="KW-1185">Reference proteome</keyword>
<name>A0AAW1S769_9CHLO</name>
<evidence type="ECO:0000256" key="4">
    <source>
        <dbReference type="ARBA" id="ARBA00023163"/>
    </source>
</evidence>
<evidence type="ECO:0000256" key="6">
    <source>
        <dbReference type="SAM" id="MobiDB-lite"/>
    </source>
</evidence>
<keyword evidence="4" id="KW-0804">Transcription</keyword>
<dbReference type="GO" id="GO:0003712">
    <property type="term" value="F:transcription coregulator activity"/>
    <property type="evidence" value="ECO:0007669"/>
    <property type="project" value="InterPro"/>
</dbReference>
<sequence length="224" mass="23786">MAFVMSLPRTKRLKYLNDAGQEVFQEDDRWHFLRAADPTAQVPEDAAGDTEEADSGRKAATTPWQALEKFQAARGEVEVLLDLVAAVEAGEAVAVANVPPRKSTLEGLTTARALLVQTKQRQLQDAAARLRRGARALEALLWRTVRQGLEAEAARMDGGTAGHALAGGLAACAGAEALGQAALAPLLLQLHLAVAEGRAAGALRHAAAWLRHAYLRAHVQAVSP</sequence>
<feature type="region of interest" description="Disordered" evidence="6">
    <location>
        <begin position="38"/>
        <end position="60"/>
    </location>
</feature>
<comment type="subcellular location">
    <subcellularLocation>
        <location evidence="1">Nucleus</location>
    </subcellularLocation>
</comment>
<organism evidence="7 8">
    <name type="scientific">Elliptochloris bilobata</name>
    <dbReference type="NCBI Taxonomy" id="381761"/>
    <lineage>
        <taxon>Eukaryota</taxon>
        <taxon>Viridiplantae</taxon>
        <taxon>Chlorophyta</taxon>
        <taxon>core chlorophytes</taxon>
        <taxon>Trebouxiophyceae</taxon>
        <taxon>Trebouxiophyceae incertae sedis</taxon>
        <taxon>Elliptochloris clade</taxon>
        <taxon>Elliptochloris</taxon>
    </lineage>
</organism>
<dbReference type="PANTHER" id="PTHR13114">
    <property type="entry name" value="MEDIATOR OF RNA POLYMERASE II TRANSCRIPTION SUBUNIT 17"/>
    <property type="match status" value="1"/>
</dbReference>
<dbReference type="EMBL" id="JALJOU010000008">
    <property type="protein sequence ID" value="KAK9842220.1"/>
    <property type="molecule type" value="Genomic_DNA"/>
</dbReference>
<comment type="caution">
    <text evidence="7">The sequence shown here is derived from an EMBL/GenBank/DDBJ whole genome shotgun (WGS) entry which is preliminary data.</text>
</comment>
<dbReference type="GO" id="GO:0006357">
    <property type="term" value="P:regulation of transcription by RNA polymerase II"/>
    <property type="evidence" value="ECO:0007669"/>
    <property type="project" value="InterPro"/>
</dbReference>
<dbReference type="AlphaFoldDB" id="A0AAW1S769"/>
<dbReference type="PANTHER" id="PTHR13114:SF7">
    <property type="entry name" value="MEDIATOR OF RNA POLYMERASE II TRANSCRIPTION SUBUNIT 17"/>
    <property type="match status" value="1"/>
</dbReference>
<evidence type="ECO:0000256" key="5">
    <source>
        <dbReference type="ARBA" id="ARBA00023242"/>
    </source>
</evidence>
<dbReference type="GO" id="GO:0070847">
    <property type="term" value="C:core mediator complex"/>
    <property type="evidence" value="ECO:0007669"/>
    <property type="project" value="TreeGrafter"/>
</dbReference>
<protein>
    <submittedName>
        <fullName evidence="7">Uncharacterized protein</fullName>
    </submittedName>
</protein>
<evidence type="ECO:0000313" key="7">
    <source>
        <dbReference type="EMBL" id="KAK9842220.1"/>
    </source>
</evidence>
<accession>A0AAW1S769</accession>
<dbReference type="InterPro" id="IPR019313">
    <property type="entry name" value="Mediator_Med17"/>
</dbReference>
<reference evidence="7 8" key="1">
    <citation type="journal article" date="2024" name="Nat. Commun.">
        <title>Phylogenomics reveals the evolutionary origins of lichenization in chlorophyte algae.</title>
        <authorList>
            <person name="Puginier C."/>
            <person name="Libourel C."/>
            <person name="Otte J."/>
            <person name="Skaloud P."/>
            <person name="Haon M."/>
            <person name="Grisel S."/>
            <person name="Petersen M."/>
            <person name="Berrin J.G."/>
            <person name="Delaux P.M."/>
            <person name="Dal Grande F."/>
            <person name="Keller J."/>
        </authorList>
    </citation>
    <scope>NUCLEOTIDE SEQUENCE [LARGE SCALE GENOMIC DNA]</scope>
    <source>
        <strain evidence="7 8">SAG 245.80</strain>
    </source>
</reference>
<comment type="similarity">
    <text evidence="2">Belongs to the Mediator complex subunit 17 family.</text>
</comment>
<evidence type="ECO:0000256" key="3">
    <source>
        <dbReference type="ARBA" id="ARBA00023015"/>
    </source>
</evidence>
<keyword evidence="5" id="KW-0539">Nucleus</keyword>
<proteinExistence type="inferred from homology"/>
<evidence type="ECO:0000256" key="1">
    <source>
        <dbReference type="ARBA" id="ARBA00004123"/>
    </source>
</evidence>